<dbReference type="EMBL" id="CAJJDM010000077">
    <property type="protein sequence ID" value="CAD8085286.1"/>
    <property type="molecule type" value="Genomic_DNA"/>
</dbReference>
<feature type="compositionally biased region" description="Polar residues" evidence="1">
    <location>
        <begin position="74"/>
        <end position="83"/>
    </location>
</feature>
<organism evidence="2 3">
    <name type="scientific">Paramecium primaurelia</name>
    <dbReference type="NCBI Taxonomy" id="5886"/>
    <lineage>
        <taxon>Eukaryota</taxon>
        <taxon>Sar</taxon>
        <taxon>Alveolata</taxon>
        <taxon>Ciliophora</taxon>
        <taxon>Intramacronucleata</taxon>
        <taxon>Oligohymenophorea</taxon>
        <taxon>Peniculida</taxon>
        <taxon>Parameciidae</taxon>
        <taxon>Paramecium</taxon>
    </lineage>
</organism>
<protein>
    <submittedName>
        <fullName evidence="2">Uncharacterized protein</fullName>
    </submittedName>
</protein>
<keyword evidence="3" id="KW-1185">Reference proteome</keyword>
<evidence type="ECO:0000313" key="2">
    <source>
        <dbReference type="EMBL" id="CAD8085286.1"/>
    </source>
</evidence>
<gene>
    <name evidence="2" type="ORF">PPRIM_AZ9-3.1.T0740059</name>
</gene>
<evidence type="ECO:0000313" key="3">
    <source>
        <dbReference type="Proteomes" id="UP000688137"/>
    </source>
</evidence>
<feature type="region of interest" description="Disordered" evidence="1">
    <location>
        <begin position="64"/>
        <end position="83"/>
    </location>
</feature>
<accession>A0A8S1N675</accession>
<comment type="caution">
    <text evidence="2">The sequence shown here is derived from an EMBL/GenBank/DDBJ whole genome shotgun (WGS) entry which is preliminary data.</text>
</comment>
<proteinExistence type="predicted"/>
<sequence>MNHQAFFGTVIKRNSKQLNSKRGEEYFNNKLFANENLRKIQLPKQLTQQYCFPLEQGVHGTRLETKSPSKQFKESNNSKQNIENTPFLPETLKFSYNQQFLAQDLSPLIKIRRCQIDKGSQNKKLLTLNQQCFTFIANKRIRAQSFNEEKCFSPDQNKKRTRLNSIIYKNLYSESYRQQDNQSENY</sequence>
<dbReference type="OMA" id="EEKCFSP"/>
<name>A0A8S1N675_PARPR</name>
<evidence type="ECO:0000256" key="1">
    <source>
        <dbReference type="SAM" id="MobiDB-lite"/>
    </source>
</evidence>
<dbReference type="AlphaFoldDB" id="A0A8S1N675"/>
<reference evidence="2" key="1">
    <citation type="submission" date="2021-01" db="EMBL/GenBank/DDBJ databases">
        <authorList>
            <consortium name="Genoscope - CEA"/>
            <person name="William W."/>
        </authorList>
    </citation>
    <scope>NUCLEOTIDE SEQUENCE</scope>
</reference>
<feature type="compositionally biased region" description="Basic and acidic residues" evidence="1">
    <location>
        <begin position="64"/>
        <end position="73"/>
    </location>
</feature>
<dbReference type="Proteomes" id="UP000688137">
    <property type="component" value="Unassembled WGS sequence"/>
</dbReference>